<feature type="region of interest" description="Disordered" evidence="1">
    <location>
        <begin position="1"/>
        <end position="22"/>
    </location>
</feature>
<gene>
    <name evidence="2" type="ORF">PXEA_LOCUS4565</name>
</gene>
<dbReference type="AlphaFoldDB" id="A0A3S5BNS3"/>
<dbReference type="Proteomes" id="UP000784294">
    <property type="component" value="Unassembled WGS sequence"/>
</dbReference>
<feature type="compositionally biased region" description="Basic and acidic residues" evidence="1">
    <location>
        <begin position="9"/>
        <end position="20"/>
    </location>
</feature>
<feature type="region of interest" description="Disordered" evidence="1">
    <location>
        <begin position="35"/>
        <end position="55"/>
    </location>
</feature>
<sequence>MPYENSDCMEERRNTEHEPCEVEDFQAPTRELPQLPCSMLPATNPEPAAGLEHATSDEFDIEEVVDSRAMENMGTLEEGHTSTETNEDQVGGQLLLPLLSLLDDLRLENCQEGEEIRAELGDSGEEAPDIQVDETIVASISKLVDSQEGCDDRAVPNSLPYEELLTGKPSVVALPTHILRRTLSKAATQQHVLSSHLPTLQMRVHECPG</sequence>
<evidence type="ECO:0000313" key="3">
    <source>
        <dbReference type="Proteomes" id="UP000784294"/>
    </source>
</evidence>
<name>A0A3S5BNS3_9PLAT</name>
<comment type="caution">
    <text evidence="2">The sequence shown here is derived from an EMBL/GenBank/DDBJ whole genome shotgun (WGS) entry which is preliminary data.</text>
</comment>
<keyword evidence="3" id="KW-1185">Reference proteome</keyword>
<evidence type="ECO:0000256" key="1">
    <source>
        <dbReference type="SAM" id="MobiDB-lite"/>
    </source>
</evidence>
<evidence type="ECO:0000313" key="2">
    <source>
        <dbReference type="EMBL" id="VEL11125.1"/>
    </source>
</evidence>
<accession>A0A3S5BNS3</accession>
<protein>
    <submittedName>
        <fullName evidence="2">Uncharacterized protein</fullName>
    </submittedName>
</protein>
<dbReference type="EMBL" id="CAAALY010010903">
    <property type="protein sequence ID" value="VEL11125.1"/>
    <property type="molecule type" value="Genomic_DNA"/>
</dbReference>
<reference evidence="2" key="1">
    <citation type="submission" date="2018-11" db="EMBL/GenBank/DDBJ databases">
        <authorList>
            <consortium name="Pathogen Informatics"/>
        </authorList>
    </citation>
    <scope>NUCLEOTIDE SEQUENCE</scope>
</reference>
<organism evidence="2 3">
    <name type="scientific">Protopolystoma xenopodis</name>
    <dbReference type="NCBI Taxonomy" id="117903"/>
    <lineage>
        <taxon>Eukaryota</taxon>
        <taxon>Metazoa</taxon>
        <taxon>Spiralia</taxon>
        <taxon>Lophotrochozoa</taxon>
        <taxon>Platyhelminthes</taxon>
        <taxon>Monogenea</taxon>
        <taxon>Polyopisthocotylea</taxon>
        <taxon>Polystomatidea</taxon>
        <taxon>Polystomatidae</taxon>
        <taxon>Protopolystoma</taxon>
    </lineage>
</organism>
<proteinExistence type="predicted"/>